<dbReference type="AlphaFoldDB" id="A0ABD3TYL7"/>
<protein>
    <submittedName>
        <fullName evidence="1">Uncharacterized protein</fullName>
    </submittedName>
</protein>
<feature type="non-terminal residue" evidence="1">
    <location>
        <position position="1"/>
    </location>
</feature>
<proteinExistence type="predicted"/>
<dbReference type="EMBL" id="JBJQND010000017">
    <property type="protein sequence ID" value="KAL3841478.1"/>
    <property type="molecule type" value="Genomic_DNA"/>
</dbReference>
<evidence type="ECO:0000313" key="1">
    <source>
        <dbReference type="EMBL" id="KAL3841478.1"/>
    </source>
</evidence>
<evidence type="ECO:0000313" key="2">
    <source>
        <dbReference type="Proteomes" id="UP001634394"/>
    </source>
</evidence>
<dbReference type="PANTHER" id="PTHR31137">
    <property type="entry name" value="PROTEIN PSIB-RELATED-RELATED"/>
    <property type="match status" value="1"/>
</dbReference>
<dbReference type="Proteomes" id="UP001634394">
    <property type="component" value="Unassembled WGS sequence"/>
</dbReference>
<sequence>VYIVTCISKTATSLSRKIDASASDAIFNITFNKLDGVKDGTEYECFLQMERDKYTSARGVPVYVSTPILIDSMQVILNNTENSTNLNITFYDFHTGTEEFGVMFKMLILSPTYVLSPYSSWLSFADDHSSNMYSYWFRPVSGTNIEIKMVISLDHISSSTYRFWSDVFYPIDGIGYTSDIQPDCGGSYHNFGFTGALRTGIKFQGKEKIAVGGGDGLWLYINKQLVVEIKQSNADSNATVCHVIDLSPVANKGGGIVSSAVGVVINGSCADLSPIVRPVYMELEKNVIYRFDLFVAKTTVCSSSLLLMLENTELAEGDTPIDYTVSIPENSPVGSVLETIYIGNGFSMEESYKVYILKGNEARHFTLLENTGQNREVQLQNETTPYYKTVQGTNITYIGRLTNSLAFYA</sequence>
<gene>
    <name evidence="1" type="ORF">ACJMK2_019619</name>
</gene>
<comment type="caution">
    <text evidence="1">The sequence shown here is derived from an EMBL/GenBank/DDBJ whole genome shotgun (WGS) entry which is preliminary data.</text>
</comment>
<reference evidence="1 2" key="1">
    <citation type="submission" date="2024-11" db="EMBL/GenBank/DDBJ databases">
        <title>Chromosome-level genome assembly of the freshwater bivalve Anodonta woodiana.</title>
        <authorList>
            <person name="Chen X."/>
        </authorList>
    </citation>
    <scope>NUCLEOTIDE SEQUENCE [LARGE SCALE GENOMIC DNA]</scope>
    <source>
        <strain evidence="1">MN2024</strain>
        <tissue evidence="1">Gills</tissue>
    </source>
</reference>
<keyword evidence="2" id="KW-1185">Reference proteome</keyword>
<accession>A0ABD3TYL7</accession>
<dbReference type="InterPro" id="IPR051154">
    <property type="entry name" value="Prespore-cell_inducing_factor"/>
</dbReference>
<organism evidence="1 2">
    <name type="scientific">Sinanodonta woodiana</name>
    <name type="common">Chinese pond mussel</name>
    <name type="synonym">Anodonta woodiana</name>
    <dbReference type="NCBI Taxonomy" id="1069815"/>
    <lineage>
        <taxon>Eukaryota</taxon>
        <taxon>Metazoa</taxon>
        <taxon>Spiralia</taxon>
        <taxon>Lophotrochozoa</taxon>
        <taxon>Mollusca</taxon>
        <taxon>Bivalvia</taxon>
        <taxon>Autobranchia</taxon>
        <taxon>Heteroconchia</taxon>
        <taxon>Palaeoheterodonta</taxon>
        <taxon>Unionida</taxon>
        <taxon>Unionoidea</taxon>
        <taxon>Unionidae</taxon>
        <taxon>Unioninae</taxon>
        <taxon>Sinanodonta</taxon>
    </lineage>
</organism>
<name>A0ABD3TYL7_SINWO</name>